<accession>A0A6A5FD28</accession>
<dbReference type="Proteomes" id="UP000465112">
    <property type="component" value="Chromosome 7"/>
</dbReference>
<keyword evidence="2" id="KW-1185">Reference proteome</keyword>
<gene>
    <name evidence="1" type="ORF">PFLUV_G00079750</name>
</gene>
<reference evidence="1 2" key="1">
    <citation type="submission" date="2019-06" db="EMBL/GenBank/DDBJ databases">
        <title>A chromosome-scale genome assembly of the European perch, Perca fluviatilis.</title>
        <authorList>
            <person name="Roques C."/>
            <person name="Zahm M."/>
            <person name="Cabau C."/>
            <person name="Klopp C."/>
            <person name="Bouchez O."/>
            <person name="Donnadieu C."/>
            <person name="Kuhl H."/>
            <person name="Gislard M."/>
            <person name="Guendouz S."/>
            <person name="Journot L."/>
            <person name="Haffray P."/>
            <person name="Bestin A."/>
            <person name="Morvezen R."/>
            <person name="Feron R."/>
            <person name="Wen M."/>
            <person name="Jouanno E."/>
            <person name="Herpin A."/>
            <person name="Schartl M."/>
            <person name="Postlethwait J."/>
            <person name="Schaerlinger B."/>
            <person name="Chardard D."/>
            <person name="Lecocq T."/>
            <person name="Poncet C."/>
            <person name="Jaffrelo L."/>
            <person name="Lampietro C."/>
            <person name="Guiguen Y."/>
        </authorList>
    </citation>
    <scope>NUCLEOTIDE SEQUENCE [LARGE SCALE GENOMIC DNA]</scope>
    <source>
        <tissue evidence="1">Blood</tissue>
    </source>
</reference>
<dbReference type="AlphaFoldDB" id="A0A6A5FD28"/>
<comment type="caution">
    <text evidence="1">The sequence shown here is derived from an EMBL/GenBank/DDBJ whole genome shotgun (WGS) entry which is preliminary data.</text>
</comment>
<dbReference type="EMBL" id="VHII01000007">
    <property type="protein sequence ID" value="KAF1387514.1"/>
    <property type="molecule type" value="Genomic_DNA"/>
</dbReference>
<evidence type="ECO:0000313" key="1">
    <source>
        <dbReference type="EMBL" id="KAF1387514.1"/>
    </source>
</evidence>
<organism evidence="1 2">
    <name type="scientific">Perca fluviatilis</name>
    <name type="common">European perch</name>
    <dbReference type="NCBI Taxonomy" id="8168"/>
    <lineage>
        <taxon>Eukaryota</taxon>
        <taxon>Metazoa</taxon>
        <taxon>Chordata</taxon>
        <taxon>Craniata</taxon>
        <taxon>Vertebrata</taxon>
        <taxon>Euteleostomi</taxon>
        <taxon>Actinopterygii</taxon>
        <taxon>Neopterygii</taxon>
        <taxon>Teleostei</taxon>
        <taxon>Neoteleostei</taxon>
        <taxon>Acanthomorphata</taxon>
        <taxon>Eupercaria</taxon>
        <taxon>Perciformes</taxon>
        <taxon>Percoidei</taxon>
        <taxon>Percidae</taxon>
        <taxon>Percinae</taxon>
        <taxon>Perca</taxon>
    </lineage>
</organism>
<evidence type="ECO:0000313" key="2">
    <source>
        <dbReference type="Proteomes" id="UP000465112"/>
    </source>
</evidence>
<sequence length="88" mass="9570">MQSLFEDSACSHFDIVGQSIFLESSNRSVVVSVQRVLLSLTPAYTSVPTSVCRECPASGNPSGIVLFLEWRLVTQRTPFNPPVVLGSI</sequence>
<protein>
    <submittedName>
        <fullName evidence="1">Uncharacterized protein</fullName>
    </submittedName>
</protein>
<name>A0A6A5FD28_PERFL</name>
<proteinExistence type="predicted"/>